<reference evidence="1" key="2">
    <citation type="submission" date="2020-11" db="EMBL/GenBank/DDBJ databases">
        <authorList>
            <person name="McCartney M.A."/>
            <person name="Auch B."/>
            <person name="Kono T."/>
            <person name="Mallez S."/>
            <person name="Becker A."/>
            <person name="Gohl D.M."/>
            <person name="Silverstein K.A.T."/>
            <person name="Koren S."/>
            <person name="Bechman K.B."/>
            <person name="Herman A."/>
            <person name="Abrahante J.E."/>
            <person name="Garbe J."/>
        </authorList>
    </citation>
    <scope>NUCLEOTIDE SEQUENCE</scope>
    <source>
        <strain evidence="1">Duluth1</strain>
        <tissue evidence="1">Whole animal</tissue>
    </source>
</reference>
<name>A0A9D3Y6Z2_DREPO</name>
<accession>A0A9D3Y6Z2</accession>
<comment type="caution">
    <text evidence="1">The sequence shown here is derived from an EMBL/GenBank/DDBJ whole genome shotgun (WGS) entry which is preliminary data.</text>
</comment>
<organism evidence="1 2">
    <name type="scientific">Dreissena polymorpha</name>
    <name type="common">Zebra mussel</name>
    <name type="synonym">Mytilus polymorpha</name>
    <dbReference type="NCBI Taxonomy" id="45954"/>
    <lineage>
        <taxon>Eukaryota</taxon>
        <taxon>Metazoa</taxon>
        <taxon>Spiralia</taxon>
        <taxon>Lophotrochozoa</taxon>
        <taxon>Mollusca</taxon>
        <taxon>Bivalvia</taxon>
        <taxon>Autobranchia</taxon>
        <taxon>Heteroconchia</taxon>
        <taxon>Euheterodonta</taxon>
        <taxon>Imparidentia</taxon>
        <taxon>Neoheterodontei</taxon>
        <taxon>Myida</taxon>
        <taxon>Dreissenoidea</taxon>
        <taxon>Dreissenidae</taxon>
        <taxon>Dreissena</taxon>
    </lineage>
</organism>
<dbReference type="Proteomes" id="UP000828390">
    <property type="component" value="Unassembled WGS sequence"/>
</dbReference>
<evidence type="ECO:0000313" key="2">
    <source>
        <dbReference type="Proteomes" id="UP000828390"/>
    </source>
</evidence>
<protein>
    <submittedName>
        <fullName evidence="1">Uncharacterized protein</fullName>
    </submittedName>
</protein>
<evidence type="ECO:0000313" key="1">
    <source>
        <dbReference type="EMBL" id="KAH3693114.1"/>
    </source>
</evidence>
<proteinExistence type="predicted"/>
<reference evidence="1" key="1">
    <citation type="journal article" date="2019" name="bioRxiv">
        <title>The Genome of the Zebra Mussel, Dreissena polymorpha: A Resource for Invasive Species Research.</title>
        <authorList>
            <person name="McCartney M.A."/>
            <person name="Auch B."/>
            <person name="Kono T."/>
            <person name="Mallez S."/>
            <person name="Zhang Y."/>
            <person name="Obille A."/>
            <person name="Becker A."/>
            <person name="Abrahante J.E."/>
            <person name="Garbe J."/>
            <person name="Badalamenti J.P."/>
            <person name="Herman A."/>
            <person name="Mangelson H."/>
            <person name="Liachko I."/>
            <person name="Sullivan S."/>
            <person name="Sone E.D."/>
            <person name="Koren S."/>
            <person name="Silverstein K.A.T."/>
            <person name="Beckman K.B."/>
            <person name="Gohl D.M."/>
        </authorList>
    </citation>
    <scope>NUCLEOTIDE SEQUENCE</scope>
    <source>
        <strain evidence="1">Duluth1</strain>
        <tissue evidence="1">Whole animal</tissue>
    </source>
</reference>
<sequence>MSLAEDEDFGAKIVEHCAMIIRTEVGKLVNQLKVEKQERQRLLARVQSLEI</sequence>
<dbReference type="EMBL" id="JAIWYP010000017">
    <property type="protein sequence ID" value="KAH3693114.1"/>
    <property type="molecule type" value="Genomic_DNA"/>
</dbReference>
<dbReference type="AlphaFoldDB" id="A0A9D3Y6Z2"/>
<keyword evidence="2" id="KW-1185">Reference proteome</keyword>
<gene>
    <name evidence="1" type="ORF">DPMN_192515</name>
</gene>